<reference evidence="2 3" key="1">
    <citation type="submission" date="2015-09" db="EMBL/GenBank/DDBJ databases">
        <title>Atta colombica WGS genome.</title>
        <authorList>
            <person name="Nygaard S."/>
            <person name="Hu H."/>
            <person name="Boomsma J."/>
            <person name="Zhang G."/>
        </authorList>
    </citation>
    <scope>NUCLEOTIDE SEQUENCE [LARGE SCALE GENOMIC DNA]</scope>
    <source>
        <strain evidence="2">Treedump-2</strain>
        <tissue evidence="2">Whole body</tissue>
    </source>
</reference>
<proteinExistence type="predicted"/>
<feature type="compositionally biased region" description="Low complexity" evidence="1">
    <location>
        <begin position="66"/>
        <end position="75"/>
    </location>
</feature>
<accession>A0A195AT07</accession>
<organism evidence="2 3">
    <name type="scientific">Atta colombica</name>
    <dbReference type="NCBI Taxonomy" id="520822"/>
    <lineage>
        <taxon>Eukaryota</taxon>
        <taxon>Metazoa</taxon>
        <taxon>Ecdysozoa</taxon>
        <taxon>Arthropoda</taxon>
        <taxon>Hexapoda</taxon>
        <taxon>Insecta</taxon>
        <taxon>Pterygota</taxon>
        <taxon>Neoptera</taxon>
        <taxon>Endopterygota</taxon>
        <taxon>Hymenoptera</taxon>
        <taxon>Apocrita</taxon>
        <taxon>Aculeata</taxon>
        <taxon>Formicoidea</taxon>
        <taxon>Formicidae</taxon>
        <taxon>Myrmicinae</taxon>
        <taxon>Atta</taxon>
    </lineage>
</organism>
<feature type="region of interest" description="Disordered" evidence="1">
    <location>
        <begin position="63"/>
        <end position="94"/>
    </location>
</feature>
<evidence type="ECO:0000313" key="3">
    <source>
        <dbReference type="Proteomes" id="UP000078540"/>
    </source>
</evidence>
<dbReference type="EMBL" id="KQ976746">
    <property type="protein sequence ID" value="KYM75353.1"/>
    <property type="molecule type" value="Genomic_DNA"/>
</dbReference>
<dbReference type="Proteomes" id="UP000078540">
    <property type="component" value="Unassembled WGS sequence"/>
</dbReference>
<dbReference type="STRING" id="520822.A0A195AT07"/>
<evidence type="ECO:0000256" key="1">
    <source>
        <dbReference type="SAM" id="MobiDB-lite"/>
    </source>
</evidence>
<keyword evidence="3" id="KW-1185">Reference proteome</keyword>
<evidence type="ECO:0000313" key="2">
    <source>
        <dbReference type="EMBL" id="KYM75353.1"/>
    </source>
</evidence>
<gene>
    <name evidence="2" type="ORF">ALC53_14262</name>
</gene>
<protein>
    <submittedName>
        <fullName evidence="2">Uncharacterized protein</fullName>
    </submittedName>
</protein>
<name>A0A195AT07_9HYME</name>
<sequence>MCGHIIKSHPDGYVWSHFDALFPGNFQRLVHLVPPRPISRYSLPIEHELHVLCIRSRSDTKVTEASSIRGRSISDSSDEDSLAAPARQKGPEDPHTIGMYALSGFAFAKNAALKNNSIYRNQIALTALGEAILDFPKPNTQLSLNPEVRAVVSKANGNDFS</sequence>
<dbReference type="AlphaFoldDB" id="A0A195AT07"/>